<dbReference type="Proteomes" id="UP001149079">
    <property type="component" value="Unassembled WGS sequence"/>
</dbReference>
<keyword evidence="3" id="KW-1185">Reference proteome</keyword>
<evidence type="ECO:0000313" key="3">
    <source>
        <dbReference type="Proteomes" id="UP001149079"/>
    </source>
</evidence>
<sequence>MKARLLRSSQTSLRSQNTPTRIQTNYSSKVGMERNNGTIPYAANRKTDTGDLADFLRNTGPQGPTQPSSAQMGRKDGGLSRFFTRRKKTEA</sequence>
<dbReference type="EMBL" id="JAPQKL010000003">
    <property type="protein sequence ID" value="KAJ5138456.1"/>
    <property type="molecule type" value="Genomic_DNA"/>
</dbReference>
<proteinExistence type="predicted"/>
<feature type="compositionally biased region" description="Polar residues" evidence="1">
    <location>
        <begin position="59"/>
        <end position="71"/>
    </location>
</feature>
<reference evidence="2" key="1">
    <citation type="submission" date="2022-11" db="EMBL/GenBank/DDBJ databases">
        <authorList>
            <person name="Petersen C."/>
        </authorList>
    </citation>
    <scope>NUCLEOTIDE SEQUENCE</scope>
    <source>
        <strain evidence="2">IBT 22155</strain>
    </source>
</reference>
<gene>
    <name evidence="2" type="ORF">N7515_003304</name>
</gene>
<feature type="region of interest" description="Disordered" evidence="1">
    <location>
        <begin position="1"/>
        <end position="21"/>
    </location>
</feature>
<evidence type="ECO:0000313" key="2">
    <source>
        <dbReference type="EMBL" id="KAJ5138456.1"/>
    </source>
</evidence>
<name>A0A9W9H692_9EURO</name>
<reference evidence="2" key="2">
    <citation type="journal article" date="2023" name="IMA Fungus">
        <title>Comparative genomic study of the Penicillium genus elucidates a diverse pangenome and 15 lateral gene transfer events.</title>
        <authorList>
            <person name="Petersen C."/>
            <person name="Sorensen T."/>
            <person name="Nielsen M.R."/>
            <person name="Sondergaard T.E."/>
            <person name="Sorensen J.L."/>
            <person name="Fitzpatrick D.A."/>
            <person name="Frisvad J.C."/>
            <person name="Nielsen K.L."/>
        </authorList>
    </citation>
    <scope>NUCLEOTIDE SEQUENCE</scope>
    <source>
        <strain evidence="2">IBT 22155</strain>
    </source>
</reference>
<dbReference type="AlphaFoldDB" id="A0A9W9H692"/>
<evidence type="ECO:0000256" key="1">
    <source>
        <dbReference type="SAM" id="MobiDB-lite"/>
    </source>
</evidence>
<dbReference type="RefSeq" id="XP_056523105.1">
    <property type="nucleotide sequence ID" value="XM_056664048.1"/>
</dbReference>
<feature type="region of interest" description="Disordered" evidence="1">
    <location>
        <begin position="51"/>
        <end position="91"/>
    </location>
</feature>
<feature type="compositionally biased region" description="Low complexity" evidence="1">
    <location>
        <begin position="1"/>
        <end position="16"/>
    </location>
</feature>
<accession>A0A9W9H692</accession>
<protein>
    <submittedName>
        <fullName evidence="2">Uncharacterized protein</fullName>
    </submittedName>
</protein>
<dbReference type="GeneID" id="81403218"/>
<organism evidence="2 3">
    <name type="scientific">Penicillium bovifimosum</name>
    <dbReference type="NCBI Taxonomy" id="126998"/>
    <lineage>
        <taxon>Eukaryota</taxon>
        <taxon>Fungi</taxon>
        <taxon>Dikarya</taxon>
        <taxon>Ascomycota</taxon>
        <taxon>Pezizomycotina</taxon>
        <taxon>Eurotiomycetes</taxon>
        <taxon>Eurotiomycetidae</taxon>
        <taxon>Eurotiales</taxon>
        <taxon>Aspergillaceae</taxon>
        <taxon>Penicillium</taxon>
    </lineage>
</organism>
<comment type="caution">
    <text evidence="2">The sequence shown here is derived from an EMBL/GenBank/DDBJ whole genome shotgun (WGS) entry which is preliminary data.</text>
</comment>